<evidence type="ECO:0000256" key="1">
    <source>
        <dbReference type="SAM" id="Phobius"/>
    </source>
</evidence>
<proteinExistence type="predicted"/>
<dbReference type="EMBL" id="AWSO01001742">
    <property type="protein sequence ID" value="ESK82919.1"/>
    <property type="molecule type" value="Genomic_DNA"/>
</dbReference>
<feature type="transmembrane region" description="Helical" evidence="1">
    <location>
        <begin position="210"/>
        <end position="231"/>
    </location>
</feature>
<feature type="transmembrane region" description="Helical" evidence="1">
    <location>
        <begin position="84"/>
        <end position="105"/>
    </location>
</feature>
<organism evidence="2 3">
    <name type="scientific">Moniliophthora roreri (strain MCA 2997)</name>
    <name type="common">Cocoa frosty pod rot fungus</name>
    <name type="synonym">Crinipellis roreri</name>
    <dbReference type="NCBI Taxonomy" id="1381753"/>
    <lineage>
        <taxon>Eukaryota</taxon>
        <taxon>Fungi</taxon>
        <taxon>Dikarya</taxon>
        <taxon>Basidiomycota</taxon>
        <taxon>Agaricomycotina</taxon>
        <taxon>Agaricomycetes</taxon>
        <taxon>Agaricomycetidae</taxon>
        <taxon>Agaricales</taxon>
        <taxon>Marasmiineae</taxon>
        <taxon>Marasmiaceae</taxon>
        <taxon>Moniliophthora</taxon>
    </lineage>
</organism>
<keyword evidence="1" id="KW-1133">Transmembrane helix</keyword>
<reference evidence="2 3" key="1">
    <citation type="journal article" date="2014" name="BMC Genomics">
        <title>Genome and secretome analysis of the hemibiotrophic fungal pathogen, Moniliophthora roreri, which causes frosty pod rot disease of cacao: mechanisms of the biotrophic and necrotrophic phases.</title>
        <authorList>
            <person name="Meinhardt L.W."/>
            <person name="Costa G.G.L."/>
            <person name="Thomazella D.P.T."/>
            <person name="Teixeira P.J.P.L."/>
            <person name="Carazzolle M.F."/>
            <person name="Schuster S.C."/>
            <person name="Carlson J.E."/>
            <person name="Guiltinan M.J."/>
            <person name="Mieczkowski P."/>
            <person name="Farmer A."/>
            <person name="Ramaraj T."/>
            <person name="Crozier J."/>
            <person name="Davis R.E."/>
            <person name="Shao J."/>
            <person name="Melnick R.L."/>
            <person name="Pereira G.A.G."/>
            <person name="Bailey B.A."/>
        </authorList>
    </citation>
    <scope>NUCLEOTIDE SEQUENCE [LARGE SCALE GENOMIC DNA]</scope>
    <source>
        <strain evidence="2 3">MCA 2997</strain>
    </source>
</reference>
<feature type="transmembrane region" description="Helical" evidence="1">
    <location>
        <begin position="117"/>
        <end position="140"/>
    </location>
</feature>
<keyword evidence="1" id="KW-0812">Transmembrane</keyword>
<sequence>MDICSIPSNADIAGLGVRIATYMQACAAIAIIPIPVLHYHTHIPWKKLLILAFRPLDFSSEGHPDHSLVEQVIALLRRWESTFAGLRSGLFITSVSVLLAAVIQAHTKEGLTVYHGLITMNLALLNVLSLSYIACAEIVLGLHRPHFWRKTILLLLSHLAHTVLVGSFGLWFWSRQSRFEDYSVGSECVTKTLYWFFIPVDSHNTHLRKFFLAYNGFFVYLGLGLLINVLILELLIFTLMAPLSLPSLFAFILYWYVERSMRRARARVLPLHQCIMVVPFVIGPLLFVFFFIYSTEQTIRLNRAALKDAGEESWSYGQTLAVVTASVSVGMLLVKIMKIRKSDRKERRNKASTDTEASAGCCFTARQFRQLEN</sequence>
<evidence type="ECO:0000313" key="3">
    <source>
        <dbReference type="Proteomes" id="UP000017559"/>
    </source>
</evidence>
<accession>V2XU22</accession>
<feature type="transmembrane region" description="Helical" evidence="1">
    <location>
        <begin position="152"/>
        <end position="173"/>
    </location>
</feature>
<feature type="transmembrane region" description="Helical" evidence="1">
    <location>
        <begin position="19"/>
        <end position="39"/>
    </location>
</feature>
<comment type="caution">
    <text evidence="2">The sequence shown here is derived from an EMBL/GenBank/DDBJ whole genome shotgun (WGS) entry which is preliminary data.</text>
</comment>
<name>V2XU22_MONRO</name>
<dbReference type="KEGG" id="mrr:Moror_1351"/>
<protein>
    <submittedName>
        <fullName evidence="2">Uncharacterized protein</fullName>
    </submittedName>
</protein>
<dbReference type="STRING" id="1381753.V2XU22"/>
<dbReference type="OrthoDB" id="3351993at2759"/>
<evidence type="ECO:0000313" key="2">
    <source>
        <dbReference type="EMBL" id="ESK82919.1"/>
    </source>
</evidence>
<feature type="transmembrane region" description="Helical" evidence="1">
    <location>
        <begin position="237"/>
        <end position="257"/>
    </location>
</feature>
<keyword evidence="3" id="KW-1185">Reference proteome</keyword>
<dbReference type="AlphaFoldDB" id="V2XU22"/>
<dbReference type="Proteomes" id="UP000017559">
    <property type="component" value="Unassembled WGS sequence"/>
</dbReference>
<feature type="transmembrane region" description="Helical" evidence="1">
    <location>
        <begin position="269"/>
        <end position="293"/>
    </location>
</feature>
<gene>
    <name evidence="2" type="ORF">Moror_1351</name>
</gene>
<keyword evidence="1" id="KW-0472">Membrane</keyword>
<dbReference type="HOGENOM" id="CLU_055490_0_0_1"/>